<keyword evidence="4 10" id="KW-0699">rRNA-binding</keyword>
<dbReference type="CDD" id="cd01854">
    <property type="entry name" value="YjeQ_EngC"/>
    <property type="match status" value="1"/>
</dbReference>
<dbReference type="SUPFAM" id="SSF52540">
    <property type="entry name" value="P-loop containing nucleoside triphosphate hydrolases"/>
    <property type="match status" value="1"/>
</dbReference>
<gene>
    <name evidence="10 13" type="primary">rsgA</name>
    <name evidence="13" type="ORF">H8792_003980</name>
</gene>
<evidence type="ECO:0000313" key="14">
    <source>
        <dbReference type="Proteomes" id="UP001193680"/>
    </source>
</evidence>
<evidence type="ECO:0000256" key="5">
    <source>
        <dbReference type="ARBA" id="ARBA00022741"/>
    </source>
</evidence>
<keyword evidence="3 10" id="KW-0479">Metal-binding</keyword>
<dbReference type="Gene3D" id="3.40.50.300">
    <property type="entry name" value="P-loop containing nucleotide triphosphate hydrolases"/>
    <property type="match status" value="1"/>
</dbReference>
<reference evidence="13 14" key="1">
    <citation type="submission" date="2020-06" db="EMBL/GenBank/DDBJ databases">
        <authorList>
            <person name="Scott K."/>
        </authorList>
    </citation>
    <scope>NUCLEOTIDE SEQUENCE [LARGE SCALE GENOMIC DNA]</scope>
    <source>
        <strain evidence="13 14">HH1</strain>
    </source>
</reference>
<feature type="binding site" evidence="10">
    <location>
        <begin position="192"/>
        <end position="200"/>
    </location>
    <ligand>
        <name>GTP</name>
        <dbReference type="ChEBI" id="CHEBI:37565"/>
    </ligand>
</feature>
<feature type="domain" description="CP-type G" evidence="12">
    <location>
        <begin position="91"/>
        <end position="250"/>
    </location>
</feature>
<dbReference type="EMBL" id="JACBGI020000004">
    <property type="protein sequence ID" value="MBF6057493.1"/>
    <property type="molecule type" value="Genomic_DNA"/>
</dbReference>
<evidence type="ECO:0000256" key="3">
    <source>
        <dbReference type="ARBA" id="ARBA00022723"/>
    </source>
</evidence>
<comment type="caution">
    <text evidence="13">The sequence shown here is derived from an EMBL/GenBank/DDBJ whole genome shotgun (WGS) entry which is preliminary data.</text>
</comment>
<evidence type="ECO:0000256" key="2">
    <source>
        <dbReference type="ARBA" id="ARBA00022517"/>
    </source>
</evidence>
<dbReference type="InterPro" id="IPR004881">
    <property type="entry name" value="Ribosome_biogen_GTPase_RsgA"/>
</dbReference>
<keyword evidence="9 10" id="KW-0342">GTP-binding</keyword>
<evidence type="ECO:0000256" key="4">
    <source>
        <dbReference type="ARBA" id="ARBA00022730"/>
    </source>
</evidence>
<feature type="domain" description="EngC GTPase" evidence="11">
    <location>
        <begin position="101"/>
        <end position="248"/>
    </location>
</feature>
<organism evidence="13 14">
    <name type="scientific">Thiomicrorhabdus heinhorstiae</name>
    <dbReference type="NCBI Taxonomy" id="2748010"/>
    <lineage>
        <taxon>Bacteria</taxon>
        <taxon>Pseudomonadati</taxon>
        <taxon>Pseudomonadota</taxon>
        <taxon>Gammaproteobacteria</taxon>
        <taxon>Thiotrichales</taxon>
        <taxon>Piscirickettsiaceae</taxon>
        <taxon>Thiomicrorhabdus</taxon>
    </lineage>
</organism>
<dbReference type="InterPro" id="IPR027417">
    <property type="entry name" value="P-loop_NTPase"/>
</dbReference>
<comment type="function">
    <text evidence="10">One of several proteins that assist in the late maturation steps of the functional core of the 30S ribosomal subunit. Helps release RbfA from mature subunits. May play a role in the assembly of ribosomal proteins into the subunit. Circularly permuted GTPase that catalyzes slow GTP hydrolysis, GTPase activity is stimulated by the 30S ribosomal subunit.</text>
</comment>
<feature type="binding site" evidence="10">
    <location>
        <begin position="140"/>
        <end position="143"/>
    </location>
    <ligand>
        <name>GTP</name>
        <dbReference type="ChEBI" id="CHEBI:37565"/>
    </ligand>
</feature>
<keyword evidence="14" id="KW-1185">Reference proteome</keyword>
<protein>
    <recommendedName>
        <fullName evidence="10">Small ribosomal subunit biogenesis GTPase RsgA</fullName>
        <ecNumber evidence="10">3.6.1.-</ecNumber>
    </recommendedName>
</protein>
<reference evidence="13 14" key="2">
    <citation type="submission" date="2020-11" db="EMBL/GenBank/DDBJ databases">
        <title>Sulfur oxidizing isolate from Hospital Hole Sinkhole.</title>
        <authorList>
            <person name="Scott K.M."/>
        </authorList>
    </citation>
    <scope>NUCLEOTIDE SEQUENCE [LARGE SCALE GENOMIC DNA]</scope>
    <source>
        <strain evidence="13 14">HH1</strain>
    </source>
</reference>
<accession>A0ABS0BUH9</accession>
<feature type="binding site" evidence="10">
    <location>
        <position position="286"/>
    </location>
    <ligand>
        <name>Zn(2+)</name>
        <dbReference type="ChEBI" id="CHEBI:29105"/>
    </ligand>
</feature>
<dbReference type="NCBIfam" id="TIGR00157">
    <property type="entry name" value="ribosome small subunit-dependent GTPase A"/>
    <property type="match status" value="1"/>
</dbReference>
<comment type="subunit">
    <text evidence="10">Monomer. Associates with 30S ribosomal subunit, binds 16S rRNA.</text>
</comment>
<dbReference type="PANTHER" id="PTHR32120">
    <property type="entry name" value="SMALL RIBOSOMAL SUBUNIT BIOGENESIS GTPASE RSGA"/>
    <property type="match status" value="1"/>
</dbReference>
<comment type="similarity">
    <text evidence="10">Belongs to the TRAFAC class YlqF/YawG GTPase family. RsgA subfamily.</text>
</comment>
<comment type="cofactor">
    <cofactor evidence="10">
        <name>Zn(2+)</name>
        <dbReference type="ChEBI" id="CHEBI:29105"/>
    </cofactor>
    <text evidence="10">Binds 1 zinc ion per subunit.</text>
</comment>
<keyword evidence="7 10" id="KW-0862">Zinc</keyword>
<dbReference type="HAMAP" id="MF_01820">
    <property type="entry name" value="GTPase_RsgA"/>
    <property type="match status" value="1"/>
</dbReference>
<feature type="binding site" evidence="10">
    <location>
        <position position="278"/>
    </location>
    <ligand>
        <name>Zn(2+)</name>
        <dbReference type="ChEBI" id="CHEBI:29105"/>
    </ligand>
</feature>
<keyword evidence="6 10" id="KW-0378">Hydrolase</keyword>
<keyword evidence="5 10" id="KW-0547">Nucleotide-binding</keyword>
<evidence type="ECO:0000256" key="1">
    <source>
        <dbReference type="ARBA" id="ARBA00022490"/>
    </source>
</evidence>
<dbReference type="InterPro" id="IPR030378">
    <property type="entry name" value="G_CP_dom"/>
</dbReference>
<evidence type="ECO:0000256" key="9">
    <source>
        <dbReference type="ARBA" id="ARBA00023134"/>
    </source>
</evidence>
<comment type="subcellular location">
    <subcellularLocation>
        <location evidence="10">Cytoplasm</location>
    </subcellularLocation>
</comment>
<dbReference type="EC" id="3.6.1.-" evidence="10"/>
<dbReference type="RefSeq" id="WP_185977642.1">
    <property type="nucleotide sequence ID" value="NZ_JACBGI020000004.1"/>
</dbReference>
<evidence type="ECO:0000259" key="11">
    <source>
        <dbReference type="PROSITE" id="PS50936"/>
    </source>
</evidence>
<keyword evidence="2 10" id="KW-0690">Ribosome biogenesis</keyword>
<evidence type="ECO:0000256" key="10">
    <source>
        <dbReference type="HAMAP-Rule" id="MF_01820"/>
    </source>
</evidence>
<evidence type="ECO:0000256" key="6">
    <source>
        <dbReference type="ARBA" id="ARBA00022801"/>
    </source>
</evidence>
<sequence>MTPHFSLHQLGWKPFFQLQLSLEELENSIPARVFGVERSLIYLLSSEGSLTIPVIKSMPDLAVGDWVVVDTEHRFIRLLERMSLFSRKASGTQVYRQLISANVDTLLIVSSLNNDFNLNRIERYLALAHEAKVEPIVLLTKADLCENPEPFVEAVQALDKMLPVFAVNAQDQASLQALDLWLSPGQTLAFLGSSGVGKSTLVNTLLGGALQETNAIREADSRGRHTTTSRSLHLTPSGVLLLDTPGMRELQLADCAQGVDETFADISALAMQCKFSDCQHESEPGCAVQAAIQSGKLDQRRLLNYRKLMKEQAFNAGTLAEKRAEDKRFSKMVKSAKNIKQRKT</sequence>
<keyword evidence="1 10" id="KW-0963">Cytoplasm</keyword>
<dbReference type="Gene3D" id="1.10.40.50">
    <property type="entry name" value="Probable gtpase engc, domain 3"/>
    <property type="match status" value="1"/>
</dbReference>
<name>A0ABS0BUH9_9GAMM</name>
<evidence type="ECO:0000256" key="7">
    <source>
        <dbReference type="ARBA" id="ARBA00022833"/>
    </source>
</evidence>
<evidence type="ECO:0000313" key="13">
    <source>
        <dbReference type="EMBL" id="MBF6057493.1"/>
    </source>
</evidence>
<dbReference type="Proteomes" id="UP001193680">
    <property type="component" value="Unassembled WGS sequence"/>
</dbReference>
<dbReference type="PROSITE" id="PS51721">
    <property type="entry name" value="G_CP"/>
    <property type="match status" value="1"/>
</dbReference>
<evidence type="ECO:0000256" key="8">
    <source>
        <dbReference type="ARBA" id="ARBA00022884"/>
    </source>
</evidence>
<keyword evidence="8 10" id="KW-0694">RNA-binding</keyword>
<evidence type="ECO:0000259" key="12">
    <source>
        <dbReference type="PROSITE" id="PS51721"/>
    </source>
</evidence>
<dbReference type="Pfam" id="PF03193">
    <property type="entry name" value="RsgA_GTPase"/>
    <property type="match status" value="1"/>
</dbReference>
<feature type="binding site" evidence="10">
    <location>
        <position position="273"/>
    </location>
    <ligand>
        <name>Zn(2+)</name>
        <dbReference type="ChEBI" id="CHEBI:29105"/>
    </ligand>
</feature>
<dbReference type="PANTHER" id="PTHR32120:SF10">
    <property type="entry name" value="SMALL RIBOSOMAL SUBUNIT BIOGENESIS GTPASE RSGA"/>
    <property type="match status" value="1"/>
</dbReference>
<proteinExistence type="inferred from homology"/>
<feature type="binding site" evidence="10">
    <location>
        <position position="280"/>
    </location>
    <ligand>
        <name>Zn(2+)</name>
        <dbReference type="ChEBI" id="CHEBI:29105"/>
    </ligand>
</feature>
<dbReference type="InterPro" id="IPR010914">
    <property type="entry name" value="RsgA_GTPase_dom"/>
</dbReference>
<dbReference type="PROSITE" id="PS50936">
    <property type="entry name" value="ENGC_GTPASE"/>
    <property type="match status" value="1"/>
</dbReference>